<proteinExistence type="predicted"/>
<keyword evidence="3" id="KW-1185">Reference proteome</keyword>
<feature type="transmembrane region" description="Helical" evidence="1">
    <location>
        <begin position="449"/>
        <end position="472"/>
    </location>
</feature>
<comment type="caution">
    <text evidence="2">The sequence shown here is derived from an EMBL/GenBank/DDBJ whole genome shotgun (WGS) entry which is preliminary data.</text>
</comment>
<feature type="transmembrane region" description="Helical" evidence="1">
    <location>
        <begin position="421"/>
        <end position="442"/>
    </location>
</feature>
<dbReference type="Proteomes" id="UP000809081">
    <property type="component" value="Unassembled WGS sequence"/>
</dbReference>
<feature type="transmembrane region" description="Helical" evidence="1">
    <location>
        <begin position="236"/>
        <end position="262"/>
    </location>
</feature>
<feature type="transmembrane region" description="Helical" evidence="1">
    <location>
        <begin position="478"/>
        <end position="498"/>
    </location>
</feature>
<organism evidence="2 3">
    <name type="scientific">Streptococcus saliviloxodontae</name>
    <dbReference type="NCBI Taxonomy" id="1349416"/>
    <lineage>
        <taxon>Bacteria</taxon>
        <taxon>Bacillati</taxon>
        <taxon>Bacillota</taxon>
        <taxon>Bacilli</taxon>
        <taxon>Lactobacillales</taxon>
        <taxon>Streptococcaceae</taxon>
        <taxon>Streptococcus</taxon>
    </lineage>
</organism>
<evidence type="ECO:0000313" key="2">
    <source>
        <dbReference type="EMBL" id="MBM7636101.1"/>
    </source>
</evidence>
<feature type="transmembrane region" description="Helical" evidence="1">
    <location>
        <begin position="79"/>
        <end position="102"/>
    </location>
</feature>
<feature type="transmembrane region" description="Helical" evidence="1">
    <location>
        <begin position="157"/>
        <end position="177"/>
    </location>
</feature>
<name>A0ABS2PL58_9STRE</name>
<protein>
    <recommendedName>
        <fullName evidence="4">Beta-carotene 15,15'-monooxygenase</fullName>
    </recommendedName>
</protein>
<sequence>MLLQKSSFILTRAAQVWSIILFSLLLLISCFVQTTLPMDGTEMAKMVATSPWLLLVAVMTLFFLFCLLRDLPKIKSKWLFIAGCLIYLILGGLLISQVTWVLRDDARLVYESALAINHGDYTYLTKDNYLYRYPHQLGLVTYERVLVTLFRTSSTKLLFFLNLMLVLASNALTWKITDSLFKRPLVNNLVILLSFFFLPQLFFILFVYGLVPGLFFSLLAFYAFILYRKQGKVRQAFLFMVAMLLAYLIRNNYIILTLSFAIVALLDMMARKKYALFVVVALTFMMNFGASAALKSYYEQLADTNLSGEPKIAWVTMGLNDRPIYNRVAGWYDAYVETVYSDNNGNFKKIEQQSRTDLSKRLTYMSSHPKYTFDFFKNKIISTWTDSLFQSVWSGPVEAQGQKVSGDFAKSIYHQKSGYQIAYFIAHILLIFIYFGVLVAAIHFIKRPIIMGLDGLVPLIYLTGGFIFHLFWETKSQYVYPYVFLLLPLSAFGLITFLERLQFKKKSRP</sequence>
<dbReference type="EMBL" id="JAFBEI010000016">
    <property type="protein sequence ID" value="MBM7636101.1"/>
    <property type="molecule type" value="Genomic_DNA"/>
</dbReference>
<feature type="transmembrane region" description="Helical" evidence="1">
    <location>
        <begin position="189"/>
        <end position="216"/>
    </location>
</feature>
<accession>A0ABS2PL58</accession>
<evidence type="ECO:0008006" key="4">
    <source>
        <dbReference type="Google" id="ProtNLM"/>
    </source>
</evidence>
<feature type="transmembrane region" description="Helical" evidence="1">
    <location>
        <begin position="46"/>
        <end position="67"/>
    </location>
</feature>
<keyword evidence="1" id="KW-0812">Transmembrane</keyword>
<feature type="transmembrane region" description="Helical" evidence="1">
    <location>
        <begin position="12"/>
        <end position="34"/>
    </location>
</feature>
<evidence type="ECO:0000313" key="3">
    <source>
        <dbReference type="Proteomes" id="UP000809081"/>
    </source>
</evidence>
<evidence type="ECO:0000256" key="1">
    <source>
        <dbReference type="SAM" id="Phobius"/>
    </source>
</evidence>
<keyword evidence="1" id="KW-0472">Membrane</keyword>
<reference evidence="2 3" key="1">
    <citation type="submission" date="2021-01" db="EMBL/GenBank/DDBJ databases">
        <title>Genomic Encyclopedia of Type Strains, Phase IV (KMG-IV): sequencing the most valuable type-strain genomes for metagenomic binning, comparative biology and taxonomic classification.</title>
        <authorList>
            <person name="Goeker M."/>
        </authorList>
    </citation>
    <scope>NUCLEOTIDE SEQUENCE [LARGE SCALE GENOMIC DNA]</scope>
    <source>
        <strain evidence="2 3">DSM 27513</strain>
    </source>
</reference>
<dbReference type="RefSeq" id="WP_205016994.1">
    <property type="nucleotide sequence ID" value="NZ_JAFBEI010000016.1"/>
</dbReference>
<gene>
    <name evidence="2" type="ORF">JOC31_000920</name>
</gene>
<feature type="transmembrane region" description="Helical" evidence="1">
    <location>
        <begin position="274"/>
        <end position="294"/>
    </location>
</feature>
<dbReference type="PROSITE" id="PS51257">
    <property type="entry name" value="PROKAR_LIPOPROTEIN"/>
    <property type="match status" value="1"/>
</dbReference>
<keyword evidence="1" id="KW-1133">Transmembrane helix</keyword>